<evidence type="ECO:0000313" key="13">
    <source>
        <dbReference type="Proteomes" id="UP001152795"/>
    </source>
</evidence>
<keyword evidence="2" id="KW-0217">Developmental protein</keyword>
<feature type="compositionally biased region" description="Low complexity" evidence="10">
    <location>
        <begin position="732"/>
        <end position="754"/>
    </location>
</feature>
<feature type="domain" description="RFX-type winged-helix" evidence="11">
    <location>
        <begin position="39"/>
        <end position="114"/>
    </location>
</feature>
<dbReference type="Gene3D" id="1.10.10.10">
    <property type="entry name" value="Winged helix-like DNA-binding domain superfamily/Winged helix DNA-binding domain"/>
    <property type="match status" value="1"/>
</dbReference>
<evidence type="ECO:0000256" key="1">
    <source>
        <dbReference type="ARBA" id="ARBA00004123"/>
    </source>
</evidence>
<feature type="compositionally biased region" description="Low complexity" evidence="10">
    <location>
        <begin position="492"/>
        <end position="504"/>
    </location>
</feature>
<dbReference type="Pfam" id="PF25340">
    <property type="entry name" value="BCD_RFX"/>
    <property type="match status" value="1"/>
</dbReference>
<evidence type="ECO:0000256" key="8">
    <source>
        <dbReference type="ARBA" id="ARBA00072476"/>
    </source>
</evidence>
<evidence type="ECO:0000256" key="5">
    <source>
        <dbReference type="ARBA" id="ARBA00023125"/>
    </source>
</evidence>
<dbReference type="InterPro" id="IPR003150">
    <property type="entry name" value="DNA-bd_RFX"/>
</dbReference>
<dbReference type="PANTHER" id="PTHR12619:SF32">
    <property type="entry name" value="RFX-TYPE WINGED-HELIX DOMAIN-CONTAINING PROTEIN"/>
    <property type="match status" value="1"/>
</dbReference>
<reference evidence="12" key="1">
    <citation type="submission" date="2020-04" db="EMBL/GenBank/DDBJ databases">
        <authorList>
            <person name="Alioto T."/>
            <person name="Alioto T."/>
            <person name="Gomez Garrido J."/>
        </authorList>
    </citation>
    <scope>NUCLEOTIDE SEQUENCE</scope>
    <source>
        <strain evidence="12">A484AB</strain>
    </source>
</reference>
<dbReference type="GO" id="GO:0005634">
    <property type="term" value="C:nucleus"/>
    <property type="evidence" value="ECO:0007669"/>
    <property type="project" value="UniProtKB-SubCell"/>
</dbReference>
<dbReference type="Proteomes" id="UP001152795">
    <property type="component" value="Unassembled WGS sequence"/>
</dbReference>
<dbReference type="OrthoDB" id="10056949at2759"/>
<feature type="region of interest" description="Disordered" evidence="10">
    <location>
        <begin position="691"/>
        <end position="766"/>
    </location>
</feature>
<accession>A0A7D9I3F0</accession>
<feature type="compositionally biased region" description="Polar residues" evidence="10">
    <location>
        <begin position="14"/>
        <end position="32"/>
    </location>
</feature>
<comment type="subcellular location">
    <subcellularLocation>
        <location evidence="1">Nucleus</location>
    </subcellularLocation>
</comment>
<dbReference type="FunFam" id="1.10.10.10:FF:000211">
    <property type="entry name" value="Regulatory factor X, 6"/>
    <property type="match status" value="1"/>
</dbReference>
<dbReference type="GO" id="GO:0000978">
    <property type="term" value="F:RNA polymerase II cis-regulatory region sequence-specific DNA binding"/>
    <property type="evidence" value="ECO:0007669"/>
    <property type="project" value="TreeGrafter"/>
</dbReference>
<dbReference type="SUPFAM" id="SSF46785">
    <property type="entry name" value="Winged helix' DNA-binding domain"/>
    <property type="match status" value="1"/>
</dbReference>
<dbReference type="PROSITE" id="PS51526">
    <property type="entry name" value="RFX_DBD"/>
    <property type="match status" value="1"/>
</dbReference>
<evidence type="ECO:0000313" key="12">
    <source>
        <dbReference type="EMBL" id="CAB3996342.1"/>
    </source>
</evidence>
<feature type="region of interest" description="Disordered" evidence="10">
    <location>
        <begin position="473"/>
        <end position="516"/>
    </location>
</feature>
<gene>
    <name evidence="12" type="ORF">PACLA_8A013418</name>
</gene>
<dbReference type="GO" id="GO:0030154">
    <property type="term" value="P:cell differentiation"/>
    <property type="evidence" value="ECO:0007669"/>
    <property type="project" value="UniProtKB-KW"/>
</dbReference>
<feature type="compositionally biased region" description="Polar residues" evidence="10">
    <location>
        <begin position="722"/>
        <end position="731"/>
    </location>
</feature>
<evidence type="ECO:0000256" key="3">
    <source>
        <dbReference type="ARBA" id="ARBA00022782"/>
    </source>
</evidence>
<organism evidence="12 13">
    <name type="scientific">Paramuricea clavata</name>
    <name type="common">Red gorgonian</name>
    <name type="synonym">Violescent sea-whip</name>
    <dbReference type="NCBI Taxonomy" id="317549"/>
    <lineage>
        <taxon>Eukaryota</taxon>
        <taxon>Metazoa</taxon>
        <taxon>Cnidaria</taxon>
        <taxon>Anthozoa</taxon>
        <taxon>Octocorallia</taxon>
        <taxon>Malacalcyonacea</taxon>
        <taxon>Plexauridae</taxon>
        <taxon>Paramuricea</taxon>
    </lineage>
</organism>
<evidence type="ECO:0000256" key="2">
    <source>
        <dbReference type="ARBA" id="ARBA00022473"/>
    </source>
</evidence>
<evidence type="ECO:0000256" key="10">
    <source>
        <dbReference type="SAM" id="MobiDB-lite"/>
    </source>
</evidence>
<comment type="caution">
    <text evidence="12">The sequence shown here is derived from an EMBL/GenBank/DDBJ whole genome shotgun (WGS) entry which is preliminary data.</text>
</comment>
<dbReference type="GO" id="GO:0000981">
    <property type="term" value="F:DNA-binding transcription factor activity, RNA polymerase II-specific"/>
    <property type="evidence" value="ECO:0007669"/>
    <property type="project" value="TreeGrafter"/>
</dbReference>
<dbReference type="InterPro" id="IPR036388">
    <property type="entry name" value="WH-like_DNA-bd_sf"/>
</dbReference>
<keyword evidence="7" id="KW-0539">Nucleus</keyword>
<dbReference type="InterPro" id="IPR057321">
    <property type="entry name" value="RFX1-4/6/8-like_BCD"/>
</dbReference>
<sequence length="862" mass="98405">MQARKSRSHDKITANDSYFSGDESQPSNHGKARNLSSQTLQWLSENYELIQGVCVPRCVLYTHYLDFCKKRKFSAVGPATFGKIIRQRFPKLTTRRLGTRGQSKYHYYGISIKESSVYYHSVYSGKGLTRFSGTEGSKKQGITKKFSVDRKGGNTLPEFPNASEMILNENLSVEKVETFIIMYRTHCQRLLDTVMNANFNEVDKFLLHFWRGMPQHMIPVLECDAVIDIIVVCDSLLYKIFNDVLVPSCIQDIPDSLTEEIQDFAISFVKSLESCLENTPALLKSQKLRVAKNFVRLLKRNMTFINLAQTARPVFLSYESMSGILNEFRCLDLRNILSELLFLTEQEDVELPVLLMFMEEFENLLVKQAPIEAYAEWFDSIVEEYVLKDKTKLDDASDNLSKRSETFLTSWSFITSRILQELTLKGAPMFGSFQLIIMMFEEYILLIIENQMIAQLDEDLKLGLTRHLRKCSAETSGIEQSSKTQNSEDSQKQNVTNKQTQKQQPSKQRAEPAQDKEQHLHLFQNIQQEIQQFETSNSQQSNAQQYEVQKHSYYNFAQQTTQPQLHAPPQDNFPTGEVYLGINAIPSEIYRIENIRDNQGHVYNSMCAQNEDNNFSFSRVATEKNGQDSSQDACHNFQVYSNHFETYHIKGQPGQGQFLGHYQGQTVSQGQVQYVSQSYQGKVLYQASIHQGEGQSSNQGHFESSSLGQPQGQNYFHDKSHQNQGHQSEVYQGQGQPGHPGQSQTGHPGQGQQSKGHESQGHQGHDYRQGYFKDYQYEIHNPSQDYSSQNQVNHSGNQNINYYGHASGNNNYLYTESMSIGRQASQDNSSTSHSNFPEKTALPSFFQLSSQLSNNTRLSAGY</sequence>
<feature type="compositionally biased region" description="Polar residues" evidence="10">
    <location>
        <begin position="693"/>
        <end position="714"/>
    </location>
</feature>
<feature type="compositionally biased region" description="Polar residues" evidence="10">
    <location>
        <begin position="473"/>
        <end position="488"/>
    </location>
</feature>
<evidence type="ECO:0000259" key="11">
    <source>
        <dbReference type="PROSITE" id="PS51526"/>
    </source>
</evidence>
<protein>
    <recommendedName>
        <fullName evidence="8">DNA-binding protein RFX6</fullName>
    </recommendedName>
    <alternativeName>
        <fullName evidence="9">Regulatory factor X 6</fullName>
    </alternativeName>
</protein>
<keyword evidence="5 12" id="KW-0238">DNA-binding</keyword>
<evidence type="ECO:0000256" key="7">
    <source>
        <dbReference type="ARBA" id="ARBA00023242"/>
    </source>
</evidence>
<dbReference type="InterPro" id="IPR039779">
    <property type="entry name" value="RFX-like"/>
</dbReference>
<feature type="region of interest" description="Disordered" evidence="10">
    <location>
        <begin position="1"/>
        <end position="32"/>
    </location>
</feature>
<evidence type="ECO:0000256" key="4">
    <source>
        <dbReference type="ARBA" id="ARBA00023015"/>
    </source>
</evidence>
<keyword evidence="13" id="KW-1185">Reference proteome</keyword>
<keyword evidence="6" id="KW-0804">Transcription</keyword>
<evidence type="ECO:0000256" key="9">
    <source>
        <dbReference type="ARBA" id="ARBA00077088"/>
    </source>
</evidence>
<dbReference type="AlphaFoldDB" id="A0A7D9I3F0"/>
<proteinExistence type="predicted"/>
<dbReference type="InterPro" id="IPR036390">
    <property type="entry name" value="WH_DNA-bd_sf"/>
</dbReference>
<keyword evidence="3" id="KW-0221">Differentiation</keyword>
<name>A0A7D9I3F0_PARCT</name>
<dbReference type="Pfam" id="PF02257">
    <property type="entry name" value="RFX_DNA_binding"/>
    <property type="match status" value="1"/>
</dbReference>
<keyword evidence="4" id="KW-0805">Transcription regulation</keyword>
<dbReference type="PANTHER" id="PTHR12619">
    <property type="entry name" value="RFX TRANSCRIPTION FACTOR FAMILY"/>
    <property type="match status" value="1"/>
</dbReference>
<dbReference type="EMBL" id="CACRXK020002849">
    <property type="protein sequence ID" value="CAB3996342.1"/>
    <property type="molecule type" value="Genomic_DNA"/>
</dbReference>
<evidence type="ECO:0000256" key="6">
    <source>
        <dbReference type="ARBA" id="ARBA00023163"/>
    </source>
</evidence>
<feature type="compositionally biased region" description="Basic and acidic residues" evidence="10">
    <location>
        <begin position="755"/>
        <end position="766"/>
    </location>
</feature>